<comment type="caution">
    <text evidence="2">The sequence shown here is derived from an EMBL/GenBank/DDBJ whole genome shotgun (WGS) entry which is preliminary data.</text>
</comment>
<dbReference type="Proteomes" id="UP001331761">
    <property type="component" value="Unassembled WGS sequence"/>
</dbReference>
<organism evidence="2 3">
    <name type="scientific">Trichostrongylus colubriformis</name>
    <name type="common">Black scour worm</name>
    <dbReference type="NCBI Taxonomy" id="6319"/>
    <lineage>
        <taxon>Eukaryota</taxon>
        <taxon>Metazoa</taxon>
        <taxon>Ecdysozoa</taxon>
        <taxon>Nematoda</taxon>
        <taxon>Chromadorea</taxon>
        <taxon>Rhabditida</taxon>
        <taxon>Rhabditina</taxon>
        <taxon>Rhabditomorpha</taxon>
        <taxon>Strongyloidea</taxon>
        <taxon>Trichostrongylidae</taxon>
        <taxon>Trichostrongylus</taxon>
    </lineage>
</organism>
<protein>
    <submittedName>
        <fullName evidence="2">Uncharacterized protein</fullName>
    </submittedName>
</protein>
<evidence type="ECO:0000313" key="2">
    <source>
        <dbReference type="EMBL" id="KAK5974082.1"/>
    </source>
</evidence>
<evidence type="ECO:0000313" key="3">
    <source>
        <dbReference type="Proteomes" id="UP001331761"/>
    </source>
</evidence>
<feature type="region of interest" description="Disordered" evidence="1">
    <location>
        <begin position="54"/>
        <end position="74"/>
    </location>
</feature>
<feature type="non-terminal residue" evidence="2">
    <location>
        <position position="1"/>
    </location>
</feature>
<dbReference type="AlphaFoldDB" id="A0AAN8FHC1"/>
<reference evidence="2 3" key="1">
    <citation type="submission" date="2019-10" db="EMBL/GenBank/DDBJ databases">
        <title>Assembly and Annotation for the nematode Trichostrongylus colubriformis.</title>
        <authorList>
            <person name="Martin J."/>
        </authorList>
    </citation>
    <scope>NUCLEOTIDE SEQUENCE [LARGE SCALE GENOMIC DNA]</scope>
    <source>
        <strain evidence="2">G859</strain>
        <tissue evidence="2">Whole worm</tissue>
    </source>
</reference>
<dbReference type="EMBL" id="WIXE01014700">
    <property type="protein sequence ID" value="KAK5974082.1"/>
    <property type="molecule type" value="Genomic_DNA"/>
</dbReference>
<evidence type="ECO:0000256" key="1">
    <source>
        <dbReference type="SAM" id="MobiDB-lite"/>
    </source>
</evidence>
<gene>
    <name evidence="2" type="ORF">GCK32_004534</name>
</gene>
<keyword evidence="3" id="KW-1185">Reference proteome</keyword>
<name>A0AAN8FHC1_TRICO</name>
<sequence length="74" mass="7809">KRHAKALEAGRFEVRINRGLDDSGVFRTGSRLSMISSKMGSILGSTTSIISGAGSKRTRLLDNGGSSDSEDLPV</sequence>
<proteinExistence type="predicted"/>
<accession>A0AAN8FHC1</accession>